<protein>
    <recommendedName>
        <fullName evidence="7 17">Phosphoenolpyruvate-protein phosphotransferase</fullName>
        <ecNumber evidence="6 17">2.7.3.9</ecNumber>
    </recommendedName>
    <alternativeName>
        <fullName evidence="16 17">Phosphotransferase system, enzyme I</fullName>
    </alternativeName>
</protein>
<sequence length="585" mass="64165">MVTGPTQRRQIKGVGVSPGIATGVVRILRAGDLRVPEIQIAPARISHEIDALDQAIAVTVAELRRLRDAAARKMASAVVKIFDAQLLIAGDYEFLKQVKDEIASQRRNAAFVYSVMVDKTVLPLQKSADPYLKQMVPDIQAVARRILSHLSQPGAESEIEPMLTDVVLVAQNFSPGEILAFRNRQAAGFLSGEGGKNSHMALIARSLMAPMIVCEACWLNVSEGRRIILDGTSGLVIINPTDVEWAEYQRLKKRQGPATIVRLSKLERIPPVTLDGESVEVAANLELPGPVDEILAQKRIPVGLYRTEFLYLQSDAFPDESAQFDYYSRIAETFAPTTVVLRTFDIGSDKMRVGDSFGHEDNPALGWRGIRSMLEMPDVFKAQMRAMLRASTKKNLQIMLPMISDLSEYDRAQKLIAQVKLGLRRDGEPFDEHIKIGIMVEVPSAALMADLLASRVDFISIGTNDLTQYTLSADRANARVAGLYSTYHPSVLQLIKITVDACKKHGKPVSICGEIAGDQLALPLFVGMGVGQLSMNPAKIYDTCRLVKQIDSNLVKLLVGAVMASSSTGAVTRKLENFREALDKS</sequence>
<evidence type="ECO:0000256" key="7">
    <source>
        <dbReference type="ARBA" id="ARBA00016544"/>
    </source>
</evidence>
<keyword evidence="12 17" id="KW-0598">Phosphotransferase system</keyword>
<dbReference type="Gene3D" id="3.50.30.10">
    <property type="entry name" value="Phosphohistidine domain"/>
    <property type="match status" value="1"/>
</dbReference>
<dbReference type="PANTHER" id="PTHR46244:SF3">
    <property type="entry name" value="PHOSPHOENOLPYRUVATE-PROTEIN PHOSPHOTRANSFERASE"/>
    <property type="match status" value="1"/>
</dbReference>
<feature type="binding site" evidence="19">
    <location>
        <position position="342"/>
    </location>
    <ligand>
        <name>phosphoenolpyruvate</name>
        <dbReference type="ChEBI" id="CHEBI:58702"/>
    </ligand>
</feature>
<dbReference type="EC" id="2.7.3.9" evidence="6 17"/>
<evidence type="ECO:0000256" key="20">
    <source>
        <dbReference type="PIRSR" id="PIRSR000732-3"/>
    </source>
</evidence>
<evidence type="ECO:0000256" key="15">
    <source>
        <dbReference type="ARBA" id="ARBA00022842"/>
    </source>
</evidence>
<dbReference type="InterPro" id="IPR036637">
    <property type="entry name" value="Phosphohistidine_dom_sf"/>
</dbReference>
<dbReference type="Gene3D" id="1.10.274.10">
    <property type="entry name" value="PtsI, HPr-binding domain"/>
    <property type="match status" value="1"/>
</dbReference>
<evidence type="ECO:0000259" key="22">
    <source>
        <dbReference type="Pfam" id="PF02896"/>
    </source>
</evidence>
<feature type="active site" description="Proton donor" evidence="18">
    <location>
        <position position="512"/>
    </location>
</feature>
<keyword evidence="10 17" id="KW-0762">Sugar transport</keyword>
<evidence type="ECO:0000256" key="19">
    <source>
        <dbReference type="PIRSR" id="PIRSR000732-2"/>
    </source>
</evidence>
<dbReference type="NCBIfam" id="TIGR01417">
    <property type="entry name" value="PTS_I_fam"/>
    <property type="match status" value="1"/>
</dbReference>
<dbReference type="SUPFAM" id="SSF47831">
    <property type="entry name" value="Enzyme I of the PEP:sugar phosphotransferase system HPr-binding (sub)domain"/>
    <property type="match status" value="1"/>
</dbReference>
<comment type="subcellular location">
    <subcellularLocation>
        <location evidence="4 17">Cytoplasm</location>
    </subcellularLocation>
</comment>
<feature type="domain" description="PEP-utilising enzyme mobile" evidence="21">
    <location>
        <begin position="165"/>
        <end position="234"/>
    </location>
</feature>
<keyword evidence="9 17" id="KW-0963">Cytoplasm</keyword>
<dbReference type="Pfam" id="PF02896">
    <property type="entry name" value="PEP-utilizers_C"/>
    <property type="match status" value="1"/>
</dbReference>
<evidence type="ECO:0000256" key="6">
    <source>
        <dbReference type="ARBA" id="ARBA00012232"/>
    </source>
</evidence>
<feature type="binding site" evidence="20">
    <location>
        <position position="465"/>
    </location>
    <ligand>
        <name>Mg(2+)</name>
        <dbReference type="ChEBI" id="CHEBI:18420"/>
    </ligand>
</feature>
<keyword evidence="14 17" id="KW-0418">Kinase</keyword>
<evidence type="ECO:0000256" key="10">
    <source>
        <dbReference type="ARBA" id="ARBA00022597"/>
    </source>
</evidence>
<dbReference type="GO" id="GO:0016301">
    <property type="term" value="F:kinase activity"/>
    <property type="evidence" value="ECO:0007669"/>
    <property type="project" value="UniProtKB-KW"/>
</dbReference>
<evidence type="ECO:0000256" key="16">
    <source>
        <dbReference type="ARBA" id="ARBA00033235"/>
    </source>
</evidence>
<keyword evidence="8 17" id="KW-0813">Transport</keyword>
<comment type="caution">
    <text evidence="24">The sequence shown here is derived from an EMBL/GenBank/DDBJ whole genome shotgun (WGS) entry which is preliminary data.</text>
</comment>
<dbReference type="InterPro" id="IPR006318">
    <property type="entry name" value="PTS_EI-like"/>
</dbReference>
<dbReference type="AlphaFoldDB" id="A0A855WZY4"/>
<evidence type="ECO:0000256" key="11">
    <source>
        <dbReference type="ARBA" id="ARBA00022679"/>
    </source>
</evidence>
<dbReference type="InterPro" id="IPR023151">
    <property type="entry name" value="PEP_util_CS"/>
</dbReference>
<dbReference type="Pfam" id="PF05524">
    <property type="entry name" value="PEP-utilisers_N"/>
    <property type="match status" value="1"/>
</dbReference>
<dbReference type="InterPro" id="IPR008731">
    <property type="entry name" value="PTS_EIN"/>
</dbReference>
<keyword evidence="11 17" id="KW-0808">Transferase</keyword>
<evidence type="ECO:0000256" key="3">
    <source>
        <dbReference type="ARBA" id="ARBA00002728"/>
    </source>
</evidence>
<keyword evidence="15 17" id="KW-0460">Magnesium</keyword>
<comment type="function">
    <text evidence="3 17">General (non sugar-specific) component of the phosphoenolpyruvate-dependent sugar phosphotransferase system (sugar PTS). This major carbohydrate active-transport system catalyzes the phosphorylation of incoming sugar substrates concomitantly with their translocation across the cell membrane. Enzyme I transfers the phosphoryl group from phosphoenolpyruvate (PEP) to the phosphoryl carrier protein (HPr).</text>
</comment>
<evidence type="ECO:0000256" key="17">
    <source>
        <dbReference type="PIRNR" id="PIRNR000732"/>
    </source>
</evidence>
<dbReference type="GO" id="GO:0046872">
    <property type="term" value="F:metal ion binding"/>
    <property type="evidence" value="ECO:0007669"/>
    <property type="project" value="UniProtKB-KW"/>
</dbReference>
<dbReference type="InterPro" id="IPR000121">
    <property type="entry name" value="PEP_util_C"/>
</dbReference>
<keyword evidence="13 17" id="KW-0479">Metal-binding</keyword>
<evidence type="ECO:0000256" key="14">
    <source>
        <dbReference type="ARBA" id="ARBA00022777"/>
    </source>
</evidence>
<dbReference type="Pfam" id="PF00391">
    <property type="entry name" value="PEP-utilizers"/>
    <property type="match status" value="1"/>
</dbReference>
<feature type="binding site" evidence="19">
    <location>
        <position position="306"/>
    </location>
    <ligand>
        <name>phosphoenolpyruvate</name>
        <dbReference type="ChEBI" id="CHEBI:58702"/>
    </ligand>
</feature>
<evidence type="ECO:0000256" key="2">
    <source>
        <dbReference type="ARBA" id="ARBA00001946"/>
    </source>
</evidence>
<feature type="active site" description="Tele-phosphohistidine intermediate" evidence="18">
    <location>
        <position position="199"/>
    </location>
</feature>
<dbReference type="Proteomes" id="UP000250918">
    <property type="component" value="Unassembled WGS sequence"/>
</dbReference>
<evidence type="ECO:0000256" key="13">
    <source>
        <dbReference type="ARBA" id="ARBA00022723"/>
    </source>
</evidence>
<feature type="binding site" evidence="20">
    <location>
        <position position="441"/>
    </location>
    <ligand>
        <name>Mg(2+)</name>
        <dbReference type="ChEBI" id="CHEBI:18420"/>
    </ligand>
</feature>
<dbReference type="PRINTS" id="PR01736">
    <property type="entry name" value="PHPHTRNFRASE"/>
</dbReference>
<evidence type="ECO:0000313" key="25">
    <source>
        <dbReference type="Proteomes" id="UP000250918"/>
    </source>
</evidence>
<evidence type="ECO:0000256" key="4">
    <source>
        <dbReference type="ARBA" id="ARBA00004496"/>
    </source>
</evidence>
<dbReference type="InterPro" id="IPR036618">
    <property type="entry name" value="PtsI_HPr-bd_sf"/>
</dbReference>
<evidence type="ECO:0000256" key="8">
    <source>
        <dbReference type="ARBA" id="ARBA00022448"/>
    </source>
</evidence>
<dbReference type="InterPro" id="IPR015813">
    <property type="entry name" value="Pyrv/PenolPyrv_kinase-like_dom"/>
</dbReference>
<dbReference type="InterPro" id="IPR040442">
    <property type="entry name" value="Pyrv_kinase-like_dom_sf"/>
</dbReference>
<comment type="similarity">
    <text evidence="5 17">Belongs to the PEP-utilizing enzyme family.</text>
</comment>
<dbReference type="PANTHER" id="PTHR46244">
    <property type="entry name" value="PHOSPHOENOLPYRUVATE-PROTEIN PHOSPHOTRANSFERASE"/>
    <property type="match status" value="1"/>
</dbReference>
<dbReference type="SUPFAM" id="SSF51621">
    <property type="entry name" value="Phosphoenolpyruvate/pyruvate domain"/>
    <property type="match status" value="1"/>
</dbReference>
<dbReference type="Gene3D" id="3.20.20.60">
    <property type="entry name" value="Phosphoenolpyruvate-binding domains"/>
    <property type="match status" value="1"/>
</dbReference>
<evidence type="ECO:0000259" key="23">
    <source>
        <dbReference type="Pfam" id="PF05524"/>
    </source>
</evidence>
<evidence type="ECO:0000256" key="9">
    <source>
        <dbReference type="ARBA" id="ARBA00022490"/>
    </source>
</evidence>
<reference evidence="24 25" key="1">
    <citation type="journal article" date="2018" name="ISME J.">
        <title>A methanotrophic archaeon couples anaerobic oxidation of methane to Fe(III) reduction.</title>
        <authorList>
            <person name="Cai C."/>
            <person name="Leu A.O."/>
            <person name="Xie G.J."/>
            <person name="Guo J."/>
            <person name="Feng Y."/>
            <person name="Zhao J.X."/>
            <person name="Tyson G.W."/>
            <person name="Yuan Z."/>
            <person name="Hu S."/>
        </authorList>
    </citation>
    <scope>NUCLEOTIDE SEQUENCE [LARGE SCALE GENOMIC DNA]</scope>
    <source>
        <strain evidence="24">FeB_12</strain>
    </source>
</reference>
<evidence type="ECO:0000259" key="21">
    <source>
        <dbReference type="Pfam" id="PF00391"/>
    </source>
</evidence>
<evidence type="ECO:0000313" key="24">
    <source>
        <dbReference type="EMBL" id="PWB70843.1"/>
    </source>
</evidence>
<dbReference type="PIRSF" id="PIRSF000732">
    <property type="entry name" value="PTS_enzyme_I"/>
    <property type="match status" value="1"/>
</dbReference>
<evidence type="ECO:0000256" key="18">
    <source>
        <dbReference type="PIRSR" id="PIRSR000732-1"/>
    </source>
</evidence>
<evidence type="ECO:0000256" key="12">
    <source>
        <dbReference type="ARBA" id="ARBA00022683"/>
    </source>
</evidence>
<feature type="binding site" evidence="19">
    <location>
        <position position="475"/>
    </location>
    <ligand>
        <name>phosphoenolpyruvate</name>
        <dbReference type="ChEBI" id="CHEBI:58702"/>
    </ligand>
</feature>
<dbReference type="SUPFAM" id="SSF52009">
    <property type="entry name" value="Phosphohistidine domain"/>
    <property type="match status" value="1"/>
</dbReference>
<feature type="domain" description="PEP-utilising enzyme C-terminal" evidence="22">
    <location>
        <begin position="264"/>
        <end position="551"/>
    </location>
</feature>
<evidence type="ECO:0000256" key="1">
    <source>
        <dbReference type="ARBA" id="ARBA00000683"/>
    </source>
</evidence>
<dbReference type="GO" id="GO:0009401">
    <property type="term" value="P:phosphoenolpyruvate-dependent sugar phosphotransferase system"/>
    <property type="evidence" value="ECO:0007669"/>
    <property type="project" value="UniProtKB-KW"/>
</dbReference>
<keyword evidence="24" id="KW-0670">Pyruvate</keyword>
<dbReference type="InterPro" id="IPR008279">
    <property type="entry name" value="PEP-util_enz_mobile_dom"/>
</dbReference>
<dbReference type="EMBL" id="PQAP01000134">
    <property type="protein sequence ID" value="PWB70843.1"/>
    <property type="molecule type" value="Genomic_DNA"/>
</dbReference>
<dbReference type="PROSITE" id="PS00742">
    <property type="entry name" value="PEP_ENZYMES_2"/>
    <property type="match status" value="1"/>
</dbReference>
<feature type="binding site" evidence="19">
    <location>
        <begin position="464"/>
        <end position="465"/>
    </location>
    <ligand>
        <name>phosphoenolpyruvate</name>
        <dbReference type="ChEBI" id="CHEBI:58702"/>
    </ligand>
</feature>
<comment type="catalytic activity">
    <reaction evidence="1 17">
        <text>L-histidyl-[protein] + phosphoenolpyruvate = N(pros)-phospho-L-histidyl-[protein] + pyruvate</text>
        <dbReference type="Rhea" id="RHEA:23880"/>
        <dbReference type="Rhea" id="RHEA-COMP:9745"/>
        <dbReference type="Rhea" id="RHEA-COMP:9746"/>
        <dbReference type="ChEBI" id="CHEBI:15361"/>
        <dbReference type="ChEBI" id="CHEBI:29979"/>
        <dbReference type="ChEBI" id="CHEBI:58702"/>
        <dbReference type="ChEBI" id="CHEBI:64837"/>
        <dbReference type="EC" id="2.7.3.9"/>
    </reaction>
</comment>
<proteinExistence type="inferred from homology"/>
<comment type="cofactor">
    <cofactor evidence="2 17 20">
        <name>Mg(2+)</name>
        <dbReference type="ChEBI" id="CHEBI:18420"/>
    </cofactor>
</comment>
<name>A0A855WZY4_9BACT</name>
<evidence type="ECO:0000256" key="5">
    <source>
        <dbReference type="ARBA" id="ARBA00007837"/>
    </source>
</evidence>
<dbReference type="InterPro" id="IPR024692">
    <property type="entry name" value="PTS_EI"/>
</dbReference>
<dbReference type="GO" id="GO:0008965">
    <property type="term" value="F:phosphoenolpyruvate-protein phosphotransferase activity"/>
    <property type="evidence" value="ECO:0007669"/>
    <property type="project" value="UniProtKB-EC"/>
</dbReference>
<feature type="domain" description="Phosphotransferase system enzyme I N-terminal" evidence="23">
    <location>
        <begin position="12"/>
        <end position="134"/>
    </location>
</feature>
<accession>A0A855WZY4</accession>
<organism evidence="24 25">
    <name type="scientific">candidate division GN15 bacterium</name>
    <dbReference type="NCBI Taxonomy" id="2072418"/>
    <lineage>
        <taxon>Bacteria</taxon>
        <taxon>candidate division GN15</taxon>
    </lineage>
</organism>
<dbReference type="GO" id="GO:0005737">
    <property type="term" value="C:cytoplasm"/>
    <property type="evidence" value="ECO:0007669"/>
    <property type="project" value="UniProtKB-SubCell"/>
</dbReference>
<gene>
    <name evidence="24" type="primary">ptsP</name>
    <name evidence="24" type="ORF">C3F09_08585</name>
</gene>
<dbReference type="InterPro" id="IPR050499">
    <property type="entry name" value="PEP-utilizing_PTS_enzyme"/>
</dbReference>